<dbReference type="SMART" id="SM01117">
    <property type="entry name" value="Cyt-b5"/>
    <property type="match status" value="1"/>
</dbReference>
<name>A0AAW0FEU8_9TRYP</name>
<organism evidence="4 5">
    <name type="scientific">Novymonas esmeraldas</name>
    <dbReference type="NCBI Taxonomy" id="1808958"/>
    <lineage>
        <taxon>Eukaryota</taxon>
        <taxon>Discoba</taxon>
        <taxon>Euglenozoa</taxon>
        <taxon>Kinetoplastea</taxon>
        <taxon>Metakinetoplastina</taxon>
        <taxon>Trypanosomatida</taxon>
        <taxon>Trypanosomatidae</taxon>
        <taxon>Novymonas</taxon>
    </lineage>
</organism>
<accession>A0AAW0FEU8</accession>
<dbReference type="FunFam" id="3.10.120.10:FF:000003">
    <property type="entry name" value="membrane-associated progesterone receptor component 1"/>
    <property type="match status" value="1"/>
</dbReference>
<dbReference type="Gene3D" id="3.10.120.10">
    <property type="entry name" value="Cytochrome b5-like heme/steroid binding domain"/>
    <property type="match status" value="1"/>
</dbReference>
<protein>
    <submittedName>
        <fullName evidence="4">Cytochrome b5-like Heme/Steroid binding domain containing protein</fullName>
    </submittedName>
</protein>
<dbReference type="InterPro" id="IPR001199">
    <property type="entry name" value="Cyt_B5-like_heme/steroid-bd"/>
</dbReference>
<keyword evidence="5" id="KW-1185">Reference proteome</keyword>
<proteinExistence type="inferred from homology"/>
<dbReference type="EMBL" id="JAECZO010000028">
    <property type="protein sequence ID" value="KAK7202304.1"/>
    <property type="molecule type" value="Genomic_DNA"/>
</dbReference>
<comment type="caution">
    <text evidence="4">The sequence shown here is derived from an EMBL/GenBank/DDBJ whole genome shotgun (WGS) entry which is preliminary data.</text>
</comment>
<dbReference type="GO" id="GO:0016020">
    <property type="term" value="C:membrane"/>
    <property type="evidence" value="ECO:0007669"/>
    <property type="project" value="TreeGrafter"/>
</dbReference>
<dbReference type="SUPFAM" id="SSF55856">
    <property type="entry name" value="Cytochrome b5-like heme/steroid binding domain"/>
    <property type="match status" value="1"/>
</dbReference>
<dbReference type="InterPro" id="IPR036400">
    <property type="entry name" value="Cyt_B5-like_heme/steroid_sf"/>
</dbReference>
<dbReference type="AlphaFoldDB" id="A0AAW0FEU8"/>
<dbReference type="Proteomes" id="UP001430356">
    <property type="component" value="Unassembled WGS sequence"/>
</dbReference>
<comment type="similarity">
    <text evidence="1">Belongs to the cytochrome b5 family. MAPR subfamily.</text>
</comment>
<dbReference type="PANTHER" id="PTHR10281">
    <property type="entry name" value="MEMBRANE-ASSOCIATED PROGESTERONE RECEPTOR COMPONENT-RELATED"/>
    <property type="match status" value="1"/>
</dbReference>
<dbReference type="GO" id="GO:0012505">
    <property type="term" value="C:endomembrane system"/>
    <property type="evidence" value="ECO:0007669"/>
    <property type="project" value="TreeGrafter"/>
</dbReference>
<sequence length="146" mass="16057">MGWWNWWSRSSGADDEAASDATAGSGKSMDTAEMRTFTAAELAKFTGDKGTPIYVSVKGKVYDCTSGAAFYGPGKSYAVFAGKEASRCLGKMLISDEEANANWDDLAPEHMQTLDEWAAKFESKYPVIGTFEPDDQYYARQKLFTP</sequence>
<reference evidence="4 5" key="1">
    <citation type="journal article" date="2021" name="MBio">
        <title>A New Model Trypanosomatid, Novymonas esmeraldas: Genomic Perception of Its 'Candidatus Pandoraea novymonadis' Endosymbiont.</title>
        <authorList>
            <person name="Zakharova A."/>
            <person name="Saura A."/>
            <person name="Butenko A."/>
            <person name="Podesvova L."/>
            <person name="Warmusova S."/>
            <person name="Kostygov A.Y."/>
            <person name="Nenarokova A."/>
            <person name="Lukes J."/>
            <person name="Opperdoes F.R."/>
            <person name="Yurchenko V."/>
        </authorList>
    </citation>
    <scope>NUCLEOTIDE SEQUENCE [LARGE SCALE GENOMIC DNA]</scope>
    <source>
        <strain evidence="4 5">E262AT.01</strain>
    </source>
</reference>
<dbReference type="Pfam" id="PF00173">
    <property type="entry name" value="Cyt-b5"/>
    <property type="match status" value="1"/>
</dbReference>
<dbReference type="InterPro" id="IPR050577">
    <property type="entry name" value="MAPR/NEUFC/NENF-like"/>
</dbReference>
<feature type="region of interest" description="Disordered" evidence="2">
    <location>
        <begin position="1"/>
        <end position="29"/>
    </location>
</feature>
<evidence type="ECO:0000259" key="3">
    <source>
        <dbReference type="SMART" id="SM01117"/>
    </source>
</evidence>
<gene>
    <name evidence="4" type="ORF">NESM_000302300</name>
</gene>
<evidence type="ECO:0000313" key="4">
    <source>
        <dbReference type="EMBL" id="KAK7202304.1"/>
    </source>
</evidence>
<evidence type="ECO:0000313" key="5">
    <source>
        <dbReference type="Proteomes" id="UP001430356"/>
    </source>
</evidence>
<evidence type="ECO:0000256" key="1">
    <source>
        <dbReference type="ARBA" id="ARBA00038357"/>
    </source>
</evidence>
<evidence type="ECO:0000256" key="2">
    <source>
        <dbReference type="SAM" id="MobiDB-lite"/>
    </source>
</evidence>
<feature type="domain" description="Cytochrome b5 heme-binding" evidence="3">
    <location>
        <begin position="37"/>
        <end position="132"/>
    </location>
</feature>
<dbReference type="PANTHER" id="PTHR10281:SF76">
    <property type="entry name" value="CALCUTTA CUP-RELATED"/>
    <property type="match status" value="1"/>
</dbReference>